<dbReference type="Pfam" id="PF12348">
    <property type="entry name" value="CLASP_N"/>
    <property type="match status" value="1"/>
</dbReference>
<feature type="compositionally biased region" description="Low complexity" evidence="3">
    <location>
        <begin position="423"/>
        <end position="432"/>
    </location>
</feature>
<dbReference type="GO" id="GO:0031122">
    <property type="term" value="P:cytoplasmic microtubule organization"/>
    <property type="evidence" value="ECO:0007669"/>
    <property type="project" value="TreeGrafter"/>
</dbReference>
<dbReference type="SMART" id="SM01349">
    <property type="entry name" value="TOG"/>
    <property type="match status" value="1"/>
</dbReference>
<evidence type="ECO:0000256" key="1">
    <source>
        <dbReference type="ARBA" id="ARBA00004496"/>
    </source>
</evidence>
<comment type="subcellular location">
    <subcellularLocation>
        <location evidence="1">Cytoplasm</location>
    </subcellularLocation>
</comment>
<dbReference type="GO" id="GO:0035371">
    <property type="term" value="C:microtubule plus-end"/>
    <property type="evidence" value="ECO:0007669"/>
    <property type="project" value="TreeGrafter"/>
</dbReference>
<gene>
    <name evidence="5" type="ORF">DD237_002219</name>
</gene>
<dbReference type="Proteomes" id="UP000286097">
    <property type="component" value="Unassembled WGS sequence"/>
</dbReference>
<proteinExistence type="predicted"/>
<dbReference type="PROSITE" id="PS50245">
    <property type="entry name" value="CAP_GLY_2"/>
    <property type="match status" value="1"/>
</dbReference>
<feature type="region of interest" description="Disordered" evidence="3">
    <location>
        <begin position="348"/>
        <end position="434"/>
    </location>
</feature>
<protein>
    <recommendedName>
        <fullName evidence="4">CAP-Gly domain-containing protein</fullName>
    </recommendedName>
</protein>
<dbReference type="OrthoDB" id="2130750at2759"/>
<dbReference type="Gene3D" id="1.25.10.10">
    <property type="entry name" value="Leucine-rich Repeat Variant"/>
    <property type="match status" value="1"/>
</dbReference>
<dbReference type="GO" id="GO:0051010">
    <property type="term" value="F:microtubule plus-end binding"/>
    <property type="evidence" value="ECO:0007669"/>
    <property type="project" value="TreeGrafter"/>
</dbReference>
<dbReference type="VEuPathDB" id="FungiDB:DD237_002219"/>
<dbReference type="PANTHER" id="PTHR18916:SF85">
    <property type="entry name" value="TUBULIN-FOLDING COFACTOR B"/>
    <property type="match status" value="1"/>
</dbReference>
<dbReference type="InterPro" id="IPR036859">
    <property type="entry name" value="CAP-Gly_dom_sf"/>
</dbReference>
<organism evidence="5 6">
    <name type="scientific">Peronospora effusa</name>
    <dbReference type="NCBI Taxonomy" id="542832"/>
    <lineage>
        <taxon>Eukaryota</taxon>
        <taxon>Sar</taxon>
        <taxon>Stramenopiles</taxon>
        <taxon>Oomycota</taxon>
        <taxon>Peronosporomycetes</taxon>
        <taxon>Peronosporales</taxon>
        <taxon>Peronosporaceae</taxon>
        <taxon>Peronospora</taxon>
    </lineage>
</organism>
<name>A0A3R7W7M9_9STRA</name>
<comment type="caution">
    <text evidence="5">The sequence shown here is derived from an EMBL/GenBank/DDBJ whole genome shotgun (WGS) entry which is preliminary data.</text>
</comment>
<dbReference type="InterPro" id="IPR011989">
    <property type="entry name" value="ARM-like"/>
</dbReference>
<dbReference type="InterPro" id="IPR034085">
    <property type="entry name" value="TOG"/>
</dbReference>
<keyword evidence="2" id="KW-0963">Cytoplasm</keyword>
<dbReference type="SUPFAM" id="SSF48371">
    <property type="entry name" value="ARM repeat"/>
    <property type="match status" value="1"/>
</dbReference>
<feature type="domain" description="CAP-Gly" evidence="4">
    <location>
        <begin position="290"/>
        <end position="332"/>
    </location>
</feature>
<dbReference type="InterPro" id="IPR000938">
    <property type="entry name" value="CAP-Gly_domain"/>
</dbReference>
<dbReference type="Pfam" id="PF01302">
    <property type="entry name" value="CAP_GLY"/>
    <property type="match status" value="1"/>
</dbReference>
<dbReference type="GO" id="GO:0005737">
    <property type="term" value="C:cytoplasm"/>
    <property type="evidence" value="ECO:0007669"/>
    <property type="project" value="UniProtKB-SubCell"/>
</dbReference>
<dbReference type="PANTHER" id="PTHR18916">
    <property type="entry name" value="DYNACTIN 1-RELATED MICROTUBULE-BINDING"/>
    <property type="match status" value="1"/>
</dbReference>
<dbReference type="SUPFAM" id="SSF74924">
    <property type="entry name" value="Cap-Gly domain"/>
    <property type="match status" value="1"/>
</dbReference>
<dbReference type="InterPro" id="IPR024395">
    <property type="entry name" value="CLASP_N_dom"/>
</dbReference>
<dbReference type="Gene3D" id="2.30.30.190">
    <property type="entry name" value="CAP Gly-rich-like domain"/>
    <property type="match status" value="1"/>
</dbReference>
<sequence>MNKDALATTLAREMDRVARNSDNWQERMTALNEMQRAFEQLESHPPIGTVAASLSTEVWKTLRPLKNMVQDLRSQIVKEVCSLLTTVSRVARDAMAPFLRDVLPTLVEVCGSGNKVCGSYCGDCLEAIVTQTVIKGATLRLFVDILLESKSKRIRLCCISCLRHALVTWSSVLDKGDVLQLERGLHHALYDASSSCRTQAHELFKVFQTLFPKRALAVMSTVDYKIQKRLETFLSSDVVDSMKDTSSNTSVDENIAPVQQVQALAGFNLDVGDRVCILDKEFFGIVRFLGEIIGVKGVWVGIELDKAYGKNDGGVKGRYYFRCKPKHGIFARPQQVFLTMSRSKFHEQQLQQQRKIQDGDSFARGSDAGSAAELGDELEHDKGTEPPVTAEEVAQPSPSTPPPVTAEEAAQPSPSSPPPAPAPASSLDLPAPTDKLEPSKLTLVLNQASVAHRRYLNRLLIHVRAELEEHERFQNYGATASSADAVQYLQQLQNSAQDKIVLSDEFIQKIIQAQQAARES</sequence>
<reference evidence="5 6" key="1">
    <citation type="submission" date="2018-06" db="EMBL/GenBank/DDBJ databases">
        <title>Comparative genomics of downy mildews reveals potential adaptations to biotrophy.</title>
        <authorList>
            <person name="Fletcher K."/>
            <person name="Klosterman S.J."/>
            <person name="Derevnina L."/>
            <person name="Martin F."/>
            <person name="Koike S."/>
            <person name="Reyes Chin-Wo S."/>
            <person name="Mou B."/>
            <person name="Michelmore R."/>
        </authorList>
    </citation>
    <scope>NUCLEOTIDE SEQUENCE [LARGE SCALE GENOMIC DNA]</scope>
    <source>
        <strain evidence="5 6">R13</strain>
    </source>
</reference>
<dbReference type="AlphaFoldDB" id="A0A3R7W7M9"/>
<evidence type="ECO:0000313" key="6">
    <source>
        <dbReference type="Proteomes" id="UP000286097"/>
    </source>
</evidence>
<dbReference type="GO" id="GO:0005634">
    <property type="term" value="C:nucleus"/>
    <property type="evidence" value="ECO:0007669"/>
    <property type="project" value="TreeGrafter"/>
</dbReference>
<accession>A0A3R7W7M9</accession>
<evidence type="ECO:0000313" key="5">
    <source>
        <dbReference type="EMBL" id="RQM17904.1"/>
    </source>
</evidence>
<dbReference type="SMART" id="SM01052">
    <property type="entry name" value="CAP_GLY"/>
    <property type="match status" value="1"/>
</dbReference>
<evidence type="ECO:0000256" key="3">
    <source>
        <dbReference type="SAM" id="MobiDB-lite"/>
    </source>
</evidence>
<dbReference type="InterPro" id="IPR016024">
    <property type="entry name" value="ARM-type_fold"/>
</dbReference>
<dbReference type="EMBL" id="QKXF01000087">
    <property type="protein sequence ID" value="RQM17904.1"/>
    <property type="molecule type" value="Genomic_DNA"/>
</dbReference>
<evidence type="ECO:0000256" key="2">
    <source>
        <dbReference type="ARBA" id="ARBA00022490"/>
    </source>
</evidence>
<evidence type="ECO:0000259" key="4">
    <source>
        <dbReference type="PROSITE" id="PS50245"/>
    </source>
</evidence>